<keyword evidence="2" id="KW-1185">Reference proteome</keyword>
<protein>
    <submittedName>
        <fullName evidence="1">Uncharacterized protein</fullName>
    </submittedName>
</protein>
<accession>A0AA35V409</accession>
<dbReference type="AlphaFoldDB" id="A0AA35V409"/>
<organism evidence="1 2">
    <name type="scientific">Lactuca saligna</name>
    <name type="common">Willowleaf lettuce</name>
    <dbReference type="NCBI Taxonomy" id="75948"/>
    <lineage>
        <taxon>Eukaryota</taxon>
        <taxon>Viridiplantae</taxon>
        <taxon>Streptophyta</taxon>
        <taxon>Embryophyta</taxon>
        <taxon>Tracheophyta</taxon>
        <taxon>Spermatophyta</taxon>
        <taxon>Magnoliopsida</taxon>
        <taxon>eudicotyledons</taxon>
        <taxon>Gunneridae</taxon>
        <taxon>Pentapetalae</taxon>
        <taxon>asterids</taxon>
        <taxon>campanulids</taxon>
        <taxon>Asterales</taxon>
        <taxon>Asteraceae</taxon>
        <taxon>Cichorioideae</taxon>
        <taxon>Cichorieae</taxon>
        <taxon>Lactucinae</taxon>
        <taxon>Lactuca</taxon>
    </lineage>
</organism>
<sequence length="233" mass="25609">MRSASFSYFNGFLSKQRGKEGGEGEKSSTLLLLLVKHFEIALHNCVARLSTAVLINFRHSCYSTLTNHVDRHPLVSLLSSKQSWCLDLSSRTARPRAAIRPNSAAAKPNHQQLRCLAFGYRPTQFLLVLERQAPHGRSSTLASSRLASQPDSIIAASSACERQALHARLSTLASILLTSQPDSIIAASPTCEVQYARLESPGFSTRLHYSSTLRMRGSVPLLRVAWLLSPTPL</sequence>
<evidence type="ECO:0000313" key="2">
    <source>
        <dbReference type="Proteomes" id="UP001177003"/>
    </source>
</evidence>
<name>A0AA35V409_LACSI</name>
<evidence type="ECO:0000313" key="1">
    <source>
        <dbReference type="EMBL" id="CAI9261623.1"/>
    </source>
</evidence>
<dbReference type="EMBL" id="OX465086">
    <property type="protein sequence ID" value="CAI9261623.1"/>
    <property type="molecule type" value="Genomic_DNA"/>
</dbReference>
<proteinExistence type="predicted"/>
<dbReference type="Proteomes" id="UP001177003">
    <property type="component" value="Chromosome 0"/>
</dbReference>
<reference evidence="1" key="1">
    <citation type="submission" date="2023-04" db="EMBL/GenBank/DDBJ databases">
        <authorList>
            <person name="Vijverberg K."/>
            <person name="Xiong W."/>
            <person name="Schranz E."/>
        </authorList>
    </citation>
    <scope>NUCLEOTIDE SEQUENCE</scope>
</reference>
<gene>
    <name evidence="1" type="ORF">LSALG_LOCUS2403</name>
</gene>